<dbReference type="Pfam" id="PF02686">
    <property type="entry name" value="GatC"/>
    <property type="match status" value="1"/>
</dbReference>
<dbReference type="GeneID" id="300654464"/>
<proteinExistence type="inferred from homology"/>
<sequence length="95" mass="10283">MSVDAATVRRIATLARIAITDEEVPPLVGELNQILDWVEQLGEVDTDGVMPMTSVADITAPLRTDEVTDGNKEAEVLKNAPDAREGHFTVPKVVE</sequence>
<dbReference type="GO" id="GO:0006450">
    <property type="term" value="P:regulation of translational fidelity"/>
    <property type="evidence" value="ECO:0007669"/>
    <property type="project" value="InterPro"/>
</dbReference>
<reference evidence="3 4" key="1">
    <citation type="journal article" date="2016" name="Int. J. Syst. Evol. Microbiol.">
        <title>Pyruvatibacter mobilis gen. nov., sp. nov., a marine bacterium from the culture broth of Picochlorum sp. 122.</title>
        <authorList>
            <person name="Wang G."/>
            <person name="Tang M."/>
            <person name="Wu H."/>
            <person name="Dai S."/>
            <person name="Li T."/>
            <person name="Chen C."/>
            <person name="He H."/>
            <person name="Fan J."/>
            <person name="Xiang W."/>
            <person name="Li X."/>
        </authorList>
    </citation>
    <scope>NUCLEOTIDE SEQUENCE [LARGE SCALE GENOMIC DNA]</scope>
    <source>
        <strain evidence="3 4">GYP-11</strain>
    </source>
</reference>
<comment type="catalytic activity">
    <reaction evidence="2">
        <text>L-glutamyl-tRNA(Gln) + L-glutamine + ATP + H2O = L-glutaminyl-tRNA(Gln) + L-glutamate + ADP + phosphate + H(+)</text>
        <dbReference type="Rhea" id="RHEA:17521"/>
        <dbReference type="Rhea" id="RHEA-COMP:9681"/>
        <dbReference type="Rhea" id="RHEA-COMP:9684"/>
        <dbReference type="ChEBI" id="CHEBI:15377"/>
        <dbReference type="ChEBI" id="CHEBI:15378"/>
        <dbReference type="ChEBI" id="CHEBI:29985"/>
        <dbReference type="ChEBI" id="CHEBI:30616"/>
        <dbReference type="ChEBI" id="CHEBI:43474"/>
        <dbReference type="ChEBI" id="CHEBI:58359"/>
        <dbReference type="ChEBI" id="CHEBI:78520"/>
        <dbReference type="ChEBI" id="CHEBI:78521"/>
        <dbReference type="ChEBI" id="CHEBI:456216"/>
    </reaction>
</comment>
<dbReference type="OrthoDB" id="9794326at2"/>
<evidence type="ECO:0000256" key="1">
    <source>
        <dbReference type="ARBA" id="ARBA00022598"/>
    </source>
</evidence>
<gene>
    <name evidence="2 3" type="primary">gatC</name>
    <name evidence="3" type="ORF">GTQ45_08450</name>
</gene>
<accession>A0A845QB46</accession>
<comment type="subunit">
    <text evidence="2">Heterotrimer of A, B and C subunits.</text>
</comment>
<dbReference type="AlphaFoldDB" id="A0A845QB46"/>
<evidence type="ECO:0000256" key="2">
    <source>
        <dbReference type="HAMAP-Rule" id="MF_00122"/>
    </source>
</evidence>
<protein>
    <recommendedName>
        <fullName evidence="2">Aspartyl/glutamyl-tRNA(Asn/Gln) amidotransferase subunit C</fullName>
        <shortName evidence="2">Asp/Glu-ADT subunit C</shortName>
        <ecNumber evidence="2">6.3.5.-</ecNumber>
    </recommendedName>
</protein>
<dbReference type="SUPFAM" id="SSF141000">
    <property type="entry name" value="Glu-tRNAGln amidotransferase C subunit"/>
    <property type="match status" value="1"/>
</dbReference>
<keyword evidence="2" id="KW-0067">ATP-binding</keyword>
<comment type="caution">
    <text evidence="3">The sequence shown here is derived from an EMBL/GenBank/DDBJ whole genome shotgun (WGS) entry which is preliminary data.</text>
</comment>
<dbReference type="PANTHER" id="PTHR15004:SF0">
    <property type="entry name" value="GLUTAMYL-TRNA(GLN) AMIDOTRANSFERASE SUBUNIT C, MITOCHONDRIAL"/>
    <property type="match status" value="1"/>
</dbReference>
<dbReference type="GO" id="GO:0016740">
    <property type="term" value="F:transferase activity"/>
    <property type="evidence" value="ECO:0007669"/>
    <property type="project" value="UniProtKB-KW"/>
</dbReference>
<evidence type="ECO:0000313" key="4">
    <source>
        <dbReference type="Proteomes" id="UP000470384"/>
    </source>
</evidence>
<dbReference type="GO" id="GO:0006412">
    <property type="term" value="P:translation"/>
    <property type="evidence" value="ECO:0007669"/>
    <property type="project" value="UniProtKB-UniRule"/>
</dbReference>
<dbReference type="Gene3D" id="1.10.20.60">
    <property type="entry name" value="Glu-tRNAGln amidotransferase C subunit, N-terminal domain"/>
    <property type="match status" value="1"/>
</dbReference>
<name>A0A845QB46_9HYPH</name>
<dbReference type="HAMAP" id="MF_00122">
    <property type="entry name" value="GatC"/>
    <property type="match status" value="1"/>
</dbReference>
<comment type="function">
    <text evidence="2">Allows the formation of correctly charged Asn-tRNA(Asn) or Gln-tRNA(Gln) through the transamidation of misacylated Asp-tRNA(Asn) or Glu-tRNA(Gln) in organisms which lack either or both of asparaginyl-tRNA or glutaminyl-tRNA synthetases. The reaction takes place in the presence of glutamine and ATP through an activated phospho-Asp-tRNA(Asn) or phospho-Glu-tRNA(Gln).</text>
</comment>
<keyword evidence="4" id="KW-1185">Reference proteome</keyword>
<keyword evidence="2" id="KW-0547">Nucleotide-binding</keyword>
<dbReference type="InterPro" id="IPR036113">
    <property type="entry name" value="Asp/Glu-ADT_sf_sub_c"/>
</dbReference>
<dbReference type="GO" id="GO:0050567">
    <property type="term" value="F:glutaminyl-tRNA synthase (glutamine-hydrolyzing) activity"/>
    <property type="evidence" value="ECO:0007669"/>
    <property type="project" value="UniProtKB-UniRule"/>
</dbReference>
<dbReference type="EC" id="6.3.5.-" evidence="2"/>
<dbReference type="PANTHER" id="PTHR15004">
    <property type="entry name" value="GLUTAMYL-TRNA(GLN) AMIDOTRANSFERASE SUBUNIT C, MITOCHONDRIAL"/>
    <property type="match status" value="1"/>
</dbReference>
<dbReference type="NCBIfam" id="TIGR00135">
    <property type="entry name" value="gatC"/>
    <property type="match status" value="1"/>
</dbReference>
<dbReference type="RefSeq" id="WP_027837695.1">
    <property type="nucleotide sequence ID" value="NZ_BMHN01000001.1"/>
</dbReference>
<dbReference type="GO" id="GO:0005524">
    <property type="term" value="F:ATP binding"/>
    <property type="evidence" value="ECO:0007669"/>
    <property type="project" value="UniProtKB-KW"/>
</dbReference>
<dbReference type="Proteomes" id="UP000470384">
    <property type="component" value="Unassembled WGS sequence"/>
</dbReference>
<comment type="similarity">
    <text evidence="2">Belongs to the GatC family.</text>
</comment>
<keyword evidence="2" id="KW-0648">Protein biosynthesis</keyword>
<organism evidence="3 4">
    <name type="scientific">Pyruvatibacter mobilis</name>
    <dbReference type="NCBI Taxonomy" id="1712261"/>
    <lineage>
        <taxon>Bacteria</taxon>
        <taxon>Pseudomonadati</taxon>
        <taxon>Pseudomonadota</taxon>
        <taxon>Alphaproteobacteria</taxon>
        <taxon>Hyphomicrobiales</taxon>
        <taxon>Parvibaculaceae</taxon>
        <taxon>Pyruvatibacter</taxon>
    </lineage>
</organism>
<dbReference type="InterPro" id="IPR003837">
    <property type="entry name" value="GatC"/>
</dbReference>
<keyword evidence="3" id="KW-0808">Transferase</keyword>
<evidence type="ECO:0000313" key="3">
    <source>
        <dbReference type="EMBL" id="NBG95762.1"/>
    </source>
</evidence>
<dbReference type="EMBL" id="WXYQ01000006">
    <property type="protein sequence ID" value="NBG95762.1"/>
    <property type="molecule type" value="Genomic_DNA"/>
</dbReference>
<comment type="catalytic activity">
    <reaction evidence="2">
        <text>L-aspartyl-tRNA(Asn) + L-glutamine + ATP + H2O = L-asparaginyl-tRNA(Asn) + L-glutamate + ADP + phosphate + 2 H(+)</text>
        <dbReference type="Rhea" id="RHEA:14513"/>
        <dbReference type="Rhea" id="RHEA-COMP:9674"/>
        <dbReference type="Rhea" id="RHEA-COMP:9677"/>
        <dbReference type="ChEBI" id="CHEBI:15377"/>
        <dbReference type="ChEBI" id="CHEBI:15378"/>
        <dbReference type="ChEBI" id="CHEBI:29985"/>
        <dbReference type="ChEBI" id="CHEBI:30616"/>
        <dbReference type="ChEBI" id="CHEBI:43474"/>
        <dbReference type="ChEBI" id="CHEBI:58359"/>
        <dbReference type="ChEBI" id="CHEBI:78515"/>
        <dbReference type="ChEBI" id="CHEBI:78516"/>
        <dbReference type="ChEBI" id="CHEBI:456216"/>
    </reaction>
</comment>
<dbReference type="GO" id="GO:0070681">
    <property type="term" value="P:glutaminyl-tRNAGln biosynthesis via transamidation"/>
    <property type="evidence" value="ECO:0007669"/>
    <property type="project" value="TreeGrafter"/>
</dbReference>
<keyword evidence="1 2" id="KW-0436">Ligase</keyword>